<gene>
    <name evidence="9" type="primary">ffh</name>
    <name evidence="13" type="ORF">EDM57_16175</name>
</gene>
<comment type="caution">
    <text evidence="13">The sequence shown here is derived from an EMBL/GenBank/DDBJ whole genome shotgun (WGS) entry which is preliminary data.</text>
</comment>
<organism evidence="13 14">
    <name type="scientific">Brevibacillus gelatini</name>
    <dbReference type="NCBI Taxonomy" id="1655277"/>
    <lineage>
        <taxon>Bacteria</taxon>
        <taxon>Bacillati</taxon>
        <taxon>Bacillota</taxon>
        <taxon>Bacilli</taxon>
        <taxon>Bacillales</taxon>
        <taxon>Paenibacillaceae</taxon>
        <taxon>Brevibacillus</taxon>
    </lineage>
</organism>
<dbReference type="Gene3D" id="3.40.50.300">
    <property type="entry name" value="P-loop containing nucleotide triphosphate hydrolases"/>
    <property type="match status" value="1"/>
</dbReference>
<evidence type="ECO:0000256" key="2">
    <source>
        <dbReference type="ARBA" id="ARBA00022741"/>
    </source>
</evidence>
<accession>A0A3M8ATV2</accession>
<dbReference type="InterPro" id="IPR004125">
    <property type="entry name" value="Signal_recog_particle_SRP54_M"/>
</dbReference>
<dbReference type="CDD" id="cd18539">
    <property type="entry name" value="SRP_G"/>
    <property type="match status" value="1"/>
</dbReference>
<dbReference type="InterPro" id="IPR000897">
    <property type="entry name" value="SRP54_GTPase_dom"/>
</dbReference>
<keyword evidence="3 9" id="KW-0378">Hydrolase</keyword>
<evidence type="ECO:0000259" key="10">
    <source>
        <dbReference type="SMART" id="SM00382"/>
    </source>
</evidence>
<sequence length="471" mass="51808">MAFESLANRLQNAFDKLRGRGKIDETVVNEAMREVRLALLEADVNFKVVKDFVARVKERAVGQEVMKSLTPGQMVIKIVNEELVALMGGSVAQLTMAHRPPTVIMMAGLQGAGKTTTTGKLAKYLQKQNKKPLLVAGDIYRPAAIKQLQVLGEQLNVPVFSLGDQVSPVDIARQAIEHAKANHLDVVILDTAGRLHIDEALMDELKQIREVAKPDEILLVVDAMTGQDAVNVAESFNSQLELTGVVLTKLDGDTRGGAALSVKAVTGKPIKFAATGEKLDALEPFHPDRMASRILGMGDVLSLIEKAQASVDEEKARDMERQMRQGEFTFDMFLDSMQQLRNLGPFEDILGMLPGMNKMKGKMNVDEKQIARVEAIVKSMTKAERANPDLLNASRRKRIANGSGTSIQEVNRFIKQFEEMKKMMKQFSGVADKMVKKSKKKGGFGLPFLGKGKGNSQGGMNFPFNFKPPFK</sequence>
<dbReference type="RefSeq" id="WP_122905723.1">
    <property type="nucleotide sequence ID" value="NZ_RHHS01000039.1"/>
</dbReference>
<dbReference type="InterPro" id="IPR003593">
    <property type="entry name" value="AAA+_ATPase"/>
</dbReference>
<keyword evidence="6 9" id="KW-0733">Signal recognition particle</keyword>
<dbReference type="InterPro" id="IPR022941">
    <property type="entry name" value="SRP54"/>
</dbReference>
<feature type="binding site" evidence="9">
    <location>
        <begin position="108"/>
        <end position="115"/>
    </location>
    <ligand>
        <name>GTP</name>
        <dbReference type="ChEBI" id="CHEBI:37565"/>
    </ligand>
</feature>
<dbReference type="Pfam" id="PF02881">
    <property type="entry name" value="SRP54_N"/>
    <property type="match status" value="1"/>
</dbReference>
<comment type="domain">
    <text evidence="9">Composed of three domains: the N-terminal N domain, which is responsible for interactions with the ribosome, the central G domain, which binds GTP, and the C-terminal M domain, which binds the RNA and the signal sequence of the RNC.</text>
</comment>
<dbReference type="Pfam" id="PF02978">
    <property type="entry name" value="SRP_SPB"/>
    <property type="match status" value="1"/>
</dbReference>
<dbReference type="InterPro" id="IPR013822">
    <property type="entry name" value="Signal_recog_particl_SRP54_hlx"/>
</dbReference>
<protein>
    <recommendedName>
        <fullName evidence="9">Signal recognition particle protein</fullName>
        <ecNumber evidence="9">3.6.5.4</ecNumber>
    </recommendedName>
    <alternativeName>
        <fullName evidence="9">Fifty-four homolog</fullName>
    </alternativeName>
</protein>
<evidence type="ECO:0000256" key="8">
    <source>
        <dbReference type="ARBA" id="ARBA00048027"/>
    </source>
</evidence>
<dbReference type="GO" id="GO:0003924">
    <property type="term" value="F:GTPase activity"/>
    <property type="evidence" value="ECO:0007669"/>
    <property type="project" value="UniProtKB-UniRule"/>
</dbReference>
<dbReference type="GO" id="GO:0008312">
    <property type="term" value="F:7S RNA binding"/>
    <property type="evidence" value="ECO:0007669"/>
    <property type="project" value="InterPro"/>
</dbReference>
<dbReference type="OrthoDB" id="9804720at2"/>
<evidence type="ECO:0000256" key="1">
    <source>
        <dbReference type="ARBA" id="ARBA00005450"/>
    </source>
</evidence>
<dbReference type="InterPro" id="IPR004780">
    <property type="entry name" value="SRP"/>
</dbReference>
<dbReference type="AlphaFoldDB" id="A0A3M8ATV2"/>
<keyword evidence="4 9" id="KW-0694">RNA-binding</keyword>
<feature type="binding site" evidence="9">
    <location>
        <begin position="248"/>
        <end position="251"/>
    </location>
    <ligand>
        <name>GTP</name>
        <dbReference type="ChEBI" id="CHEBI:37565"/>
    </ligand>
</feature>
<dbReference type="SMART" id="SM00963">
    <property type="entry name" value="SRP54_N"/>
    <property type="match status" value="1"/>
</dbReference>
<dbReference type="Gene3D" id="1.10.260.30">
    <property type="entry name" value="Signal recognition particle, SRP54 subunit, M-domain"/>
    <property type="match status" value="1"/>
</dbReference>
<dbReference type="NCBIfam" id="TIGR00959">
    <property type="entry name" value="ffh"/>
    <property type="match status" value="1"/>
</dbReference>
<dbReference type="GO" id="GO:0048500">
    <property type="term" value="C:signal recognition particle"/>
    <property type="evidence" value="ECO:0007669"/>
    <property type="project" value="UniProtKB-UniRule"/>
</dbReference>
<dbReference type="Gene3D" id="1.20.120.140">
    <property type="entry name" value="Signal recognition particle SRP54, nucleotide-binding domain"/>
    <property type="match status" value="1"/>
</dbReference>
<feature type="domain" description="AAA+ ATPase" evidence="10">
    <location>
        <begin position="100"/>
        <end position="301"/>
    </location>
</feature>
<keyword evidence="9" id="KW-0963">Cytoplasm</keyword>
<comment type="similarity">
    <text evidence="1 9">Belongs to the GTP-binding SRP family. SRP54 subfamily.</text>
</comment>
<proteinExistence type="inferred from homology"/>
<evidence type="ECO:0000256" key="7">
    <source>
        <dbReference type="ARBA" id="ARBA00023274"/>
    </source>
</evidence>
<dbReference type="PANTHER" id="PTHR11564">
    <property type="entry name" value="SIGNAL RECOGNITION PARTICLE 54K PROTEIN SRP54"/>
    <property type="match status" value="1"/>
</dbReference>
<dbReference type="EC" id="3.6.5.4" evidence="9"/>
<dbReference type="Pfam" id="PF00448">
    <property type="entry name" value="SRP54"/>
    <property type="match status" value="1"/>
</dbReference>
<keyword evidence="7 9" id="KW-0687">Ribonucleoprotein</keyword>
<dbReference type="InterPro" id="IPR036891">
    <property type="entry name" value="Signal_recog_part_SRP54_M_sf"/>
</dbReference>
<evidence type="ECO:0000313" key="14">
    <source>
        <dbReference type="Proteomes" id="UP000268829"/>
    </source>
</evidence>
<evidence type="ECO:0000313" key="13">
    <source>
        <dbReference type="EMBL" id="RNB54579.1"/>
    </source>
</evidence>
<feature type="domain" description="Signal recognition particle SRP54 helical bundle" evidence="12">
    <location>
        <begin position="2"/>
        <end position="87"/>
    </location>
</feature>
<comment type="subunit">
    <text evidence="9">Part of the signal recognition particle protein translocation system, which is composed of SRP and FtsY.</text>
</comment>
<dbReference type="InterPro" id="IPR027417">
    <property type="entry name" value="P-loop_NTPase"/>
</dbReference>
<evidence type="ECO:0000256" key="4">
    <source>
        <dbReference type="ARBA" id="ARBA00022884"/>
    </source>
</evidence>
<reference evidence="13 14" key="1">
    <citation type="submission" date="2018-10" db="EMBL/GenBank/DDBJ databases">
        <title>Phylogenomics of Brevibacillus.</title>
        <authorList>
            <person name="Dunlap C."/>
        </authorList>
    </citation>
    <scope>NUCLEOTIDE SEQUENCE [LARGE SCALE GENOMIC DNA]</scope>
    <source>
        <strain evidence="13 14">DSM 100115</strain>
    </source>
</reference>
<dbReference type="Proteomes" id="UP000268829">
    <property type="component" value="Unassembled WGS sequence"/>
</dbReference>
<comment type="catalytic activity">
    <reaction evidence="8 9">
        <text>GTP + H2O = GDP + phosphate + H(+)</text>
        <dbReference type="Rhea" id="RHEA:19669"/>
        <dbReference type="ChEBI" id="CHEBI:15377"/>
        <dbReference type="ChEBI" id="CHEBI:15378"/>
        <dbReference type="ChEBI" id="CHEBI:37565"/>
        <dbReference type="ChEBI" id="CHEBI:43474"/>
        <dbReference type="ChEBI" id="CHEBI:58189"/>
        <dbReference type="EC" id="3.6.5.4"/>
    </reaction>
</comment>
<keyword evidence="14" id="KW-1185">Reference proteome</keyword>
<comment type="subcellular location">
    <subcellularLocation>
        <location evidence="9">Cytoplasm</location>
    </subcellularLocation>
    <text evidence="9">The SRP-RNC complex is targeted to the cytoplasmic membrane.</text>
</comment>
<dbReference type="GO" id="GO:0006614">
    <property type="term" value="P:SRP-dependent cotranslational protein targeting to membrane"/>
    <property type="evidence" value="ECO:0007669"/>
    <property type="project" value="InterPro"/>
</dbReference>
<keyword evidence="5 9" id="KW-0342">GTP-binding</keyword>
<evidence type="ECO:0000259" key="12">
    <source>
        <dbReference type="SMART" id="SM00963"/>
    </source>
</evidence>
<evidence type="ECO:0000256" key="9">
    <source>
        <dbReference type="HAMAP-Rule" id="MF_00306"/>
    </source>
</evidence>
<feature type="domain" description="SRP54-type proteins GTP-binding" evidence="11">
    <location>
        <begin position="101"/>
        <end position="296"/>
    </location>
</feature>
<dbReference type="InterPro" id="IPR042101">
    <property type="entry name" value="SRP54_N_sf"/>
</dbReference>
<dbReference type="EMBL" id="RHHS01000039">
    <property type="protein sequence ID" value="RNB54579.1"/>
    <property type="molecule type" value="Genomic_DNA"/>
</dbReference>
<comment type="function">
    <text evidence="9">Involved in targeting and insertion of nascent membrane proteins into the cytoplasmic membrane. Binds to the hydrophobic signal sequence of the ribosome-nascent chain (RNC) as it emerges from the ribosomes. The SRP-RNC complex is then targeted to the cytoplasmic membrane where it interacts with the SRP receptor FtsY.</text>
</comment>
<dbReference type="HAMAP" id="MF_00306">
    <property type="entry name" value="SRP54"/>
    <property type="match status" value="1"/>
</dbReference>
<dbReference type="GO" id="GO:0005525">
    <property type="term" value="F:GTP binding"/>
    <property type="evidence" value="ECO:0007669"/>
    <property type="project" value="UniProtKB-UniRule"/>
</dbReference>
<dbReference type="FunFam" id="3.40.50.300:FF:000022">
    <property type="entry name" value="Signal recognition particle 54 kDa subunit"/>
    <property type="match status" value="1"/>
</dbReference>
<dbReference type="SUPFAM" id="SSF47446">
    <property type="entry name" value="Signal peptide-binding domain"/>
    <property type="match status" value="1"/>
</dbReference>
<name>A0A3M8ATV2_9BACL</name>
<evidence type="ECO:0000256" key="3">
    <source>
        <dbReference type="ARBA" id="ARBA00022801"/>
    </source>
</evidence>
<feature type="binding site" evidence="9">
    <location>
        <begin position="190"/>
        <end position="194"/>
    </location>
    <ligand>
        <name>GTP</name>
        <dbReference type="ChEBI" id="CHEBI:37565"/>
    </ligand>
</feature>
<evidence type="ECO:0000256" key="6">
    <source>
        <dbReference type="ARBA" id="ARBA00023135"/>
    </source>
</evidence>
<dbReference type="SUPFAM" id="SSF52540">
    <property type="entry name" value="P-loop containing nucleoside triphosphate hydrolases"/>
    <property type="match status" value="1"/>
</dbReference>
<keyword evidence="2 9" id="KW-0547">Nucleotide-binding</keyword>
<dbReference type="PANTHER" id="PTHR11564:SF5">
    <property type="entry name" value="SIGNAL RECOGNITION PARTICLE SUBUNIT SRP54"/>
    <property type="match status" value="1"/>
</dbReference>
<dbReference type="SMART" id="SM00962">
    <property type="entry name" value="SRP54"/>
    <property type="match status" value="1"/>
</dbReference>
<evidence type="ECO:0000256" key="5">
    <source>
        <dbReference type="ARBA" id="ARBA00023134"/>
    </source>
</evidence>
<dbReference type="SMART" id="SM00382">
    <property type="entry name" value="AAA"/>
    <property type="match status" value="1"/>
</dbReference>
<evidence type="ECO:0000259" key="11">
    <source>
        <dbReference type="SMART" id="SM00962"/>
    </source>
</evidence>